<dbReference type="Proteomes" id="UP001180845">
    <property type="component" value="Unassembled WGS sequence"/>
</dbReference>
<feature type="transmembrane region" description="Helical" evidence="1">
    <location>
        <begin position="12"/>
        <end position="30"/>
    </location>
</feature>
<feature type="transmembrane region" description="Helical" evidence="1">
    <location>
        <begin position="42"/>
        <end position="60"/>
    </location>
</feature>
<proteinExistence type="predicted"/>
<sequence>MRQRQMPKTEVGVLAGIAVVAVVAFLPWTVRSSFAGVSLTAWVLWVLLVGAPAAGLIVTLRSKGE</sequence>
<keyword evidence="1" id="KW-1133">Transmembrane helix</keyword>
<keyword evidence="3" id="KW-1185">Reference proteome</keyword>
<name>A0AAE3ZI11_9ACTN</name>
<keyword evidence="1" id="KW-0812">Transmembrane</keyword>
<evidence type="ECO:0000313" key="2">
    <source>
        <dbReference type="EMBL" id="MDR7304040.1"/>
    </source>
</evidence>
<organism evidence="2 3">
    <name type="scientific">Haloactinomyces albus</name>
    <dbReference type="NCBI Taxonomy" id="1352928"/>
    <lineage>
        <taxon>Bacteria</taxon>
        <taxon>Bacillati</taxon>
        <taxon>Actinomycetota</taxon>
        <taxon>Actinomycetes</taxon>
        <taxon>Actinopolysporales</taxon>
        <taxon>Actinopolysporaceae</taxon>
        <taxon>Haloactinomyces</taxon>
    </lineage>
</organism>
<evidence type="ECO:0000256" key="1">
    <source>
        <dbReference type="SAM" id="Phobius"/>
    </source>
</evidence>
<dbReference type="EMBL" id="JAVDXW010000001">
    <property type="protein sequence ID" value="MDR7304040.1"/>
    <property type="molecule type" value="Genomic_DNA"/>
</dbReference>
<comment type="caution">
    <text evidence="2">The sequence shown here is derived from an EMBL/GenBank/DDBJ whole genome shotgun (WGS) entry which is preliminary data.</text>
</comment>
<dbReference type="RefSeq" id="WP_310277121.1">
    <property type="nucleotide sequence ID" value="NZ_JAVDXW010000001.1"/>
</dbReference>
<protein>
    <submittedName>
        <fullName evidence="2">Cobalamin biosynthesis protein CobD/CbiB</fullName>
    </submittedName>
</protein>
<accession>A0AAE3ZI11</accession>
<gene>
    <name evidence="2" type="ORF">JOF55_004221</name>
</gene>
<keyword evidence="1" id="KW-0472">Membrane</keyword>
<evidence type="ECO:0000313" key="3">
    <source>
        <dbReference type="Proteomes" id="UP001180845"/>
    </source>
</evidence>
<reference evidence="2" key="1">
    <citation type="submission" date="2023-07" db="EMBL/GenBank/DDBJ databases">
        <title>Sequencing the genomes of 1000 actinobacteria strains.</title>
        <authorList>
            <person name="Klenk H.-P."/>
        </authorList>
    </citation>
    <scope>NUCLEOTIDE SEQUENCE</scope>
    <source>
        <strain evidence="2">DSM 45977</strain>
    </source>
</reference>
<dbReference type="AlphaFoldDB" id="A0AAE3ZI11"/>